<dbReference type="STRING" id="57577.A0A2K3L7J7"/>
<keyword evidence="4" id="KW-0813">Transport</keyword>
<dbReference type="GO" id="GO:0012505">
    <property type="term" value="C:endomembrane system"/>
    <property type="evidence" value="ECO:0007669"/>
    <property type="project" value="UniProtKB-SubCell"/>
</dbReference>
<reference evidence="15 16" key="2">
    <citation type="journal article" date="2017" name="Front. Plant Sci.">
        <title>Gene Classification and Mining of Molecular Markers Useful in Red Clover (Trifolium pratense) Breeding.</title>
        <authorList>
            <person name="Istvanek J."/>
            <person name="Dluhosova J."/>
            <person name="Dluhos P."/>
            <person name="Patkova L."/>
            <person name="Nedelnik J."/>
            <person name="Repkova J."/>
        </authorList>
    </citation>
    <scope>NUCLEOTIDE SEQUENCE [LARGE SCALE GENOMIC DNA]</scope>
    <source>
        <strain evidence="16">cv. Tatra</strain>
        <tissue evidence="15">Young leaves</tissue>
    </source>
</reference>
<dbReference type="PANTHER" id="PTHR48017">
    <property type="entry name" value="OS05G0424000 PROTEIN-RELATED"/>
    <property type="match status" value="1"/>
</dbReference>
<evidence type="ECO:0000256" key="7">
    <source>
        <dbReference type="ARBA" id="ARBA00022847"/>
    </source>
</evidence>
<dbReference type="Pfam" id="PF01490">
    <property type="entry name" value="Aa_trans"/>
    <property type="match status" value="1"/>
</dbReference>
<evidence type="ECO:0000313" key="16">
    <source>
        <dbReference type="Proteomes" id="UP000236291"/>
    </source>
</evidence>
<feature type="domain" description="Amino acid transporter transmembrane" evidence="14">
    <location>
        <begin position="39"/>
        <end position="120"/>
    </location>
</feature>
<evidence type="ECO:0000256" key="4">
    <source>
        <dbReference type="ARBA" id="ARBA00022448"/>
    </source>
</evidence>
<evidence type="ECO:0000256" key="1">
    <source>
        <dbReference type="ARBA" id="ARBA00004127"/>
    </source>
</evidence>
<evidence type="ECO:0000313" key="15">
    <source>
        <dbReference type="EMBL" id="PNX74506.1"/>
    </source>
</evidence>
<evidence type="ECO:0000256" key="13">
    <source>
        <dbReference type="SAM" id="Phobius"/>
    </source>
</evidence>
<keyword evidence="6 13" id="KW-0812">Transmembrane</keyword>
<gene>
    <name evidence="15" type="ORF">L195_g030427</name>
</gene>
<dbReference type="EMBL" id="ASHM01027622">
    <property type="protein sequence ID" value="PNX74506.1"/>
    <property type="molecule type" value="Genomic_DNA"/>
</dbReference>
<comment type="subcellular location">
    <subcellularLocation>
        <location evidence="2">Cell membrane</location>
    </subcellularLocation>
    <subcellularLocation>
        <location evidence="1">Endomembrane system</location>
        <topology evidence="1">Multi-pass membrane protein</topology>
    </subcellularLocation>
</comment>
<feature type="transmembrane region" description="Helical" evidence="13">
    <location>
        <begin position="71"/>
        <end position="96"/>
    </location>
</feature>
<comment type="function">
    <text evidence="12">Carrier protein involved in proton-driven auxin influx. Mediates the formation of auxin gradient from developing leaves (site of auxin biosynthesis) to tips by contributing to the loading of auxin in vascular tissues and facilitating acropetal (base to tip) auxin transport within inner tissues of the root apex, and basipetal (tip to base) auxin transport within outer tissues of the root apex. May be involved in lateral roots and nodules formation.</text>
</comment>
<keyword evidence="11" id="KW-0927">Auxin signaling pathway</keyword>
<reference evidence="15 16" key="1">
    <citation type="journal article" date="2014" name="Am. J. Bot.">
        <title>Genome assembly and annotation for red clover (Trifolium pratense; Fabaceae).</title>
        <authorList>
            <person name="Istvanek J."/>
            <person name="Jaros M."/>
            <person name="Krenek A."/>
            <person name="Repkova J."/>
        </authorList>
    </citation>
    <scope>NUCLEOTIDE SEQUENCE [LARGE SCALE GENOMIC DNA]</scope>
    <source>
        <strain evidence="16">cv. Tatra</strain>
        <tissue evidence="15">Young leaves</tissue>
    </source>
</reference>
<evidence type="ECO:0000256" key="9">
    <source>
        <dbReference type="ARBA" id="ARBA00022989"/>
    </source>
</evidence>
<dbReference type="Proteomes" id="UP000236291">
    <property type="component" value="Unassembled WGS sequence"/>
</dbReference>
<evidence type="ECO:0000256" key="3">
    <source>
        <dbReference type="ARBA" id="ARBA00005590"/>
    </source>
</evidence>
<keyword evidence="5" id="KW-1003">Cell membrane</keyword>
<sequence length="121" mass="13454">MEYVKNRQHTVTELAMALQQTNFSIDDPMKYDDDGLIKRTGTWVTASAHIVTAVIGSGVLSLAWAVAQLGWIVGTIVLLLFSVITLITSCMLANCYRYPDRIHGVRNPTYMTMVKSILGNF</sequence>
<comment type="caution">
    <text evidence="15">The sequence shown here is derived from an EMBL/GenBank/DDBJ whole genome shotgun (WGS) entry which is preliminary data.</text>
</comment>
<feature type="transmembrane region" description="Helical" evidence="13">
    <location>
        <begin position="43"/>
        <end position="65"/>
    </location>
</feature>
<keyword evidence="7" id="KW-0769">Symport</keyword>
<accession>A0A2K3L7J7</accession>
<dbReference type="GO" id="GO:0006865">
    <property type="term" value="P:amino acid transport"/>
    <property type="evidence" value="ECO:0007669"/>
    <property type="project" value="UniProtKB-KW"/>
</dbReference>
<keyword evidence="8" id="KW-0029">Amino-acid transport</keyword>
<evidence type="ECO:0000259" key="14">
    <source>
        <dbReference type="Pfam" id="PF01490"/>
    </source>
</evidence>
<protein>
    <submittedName>
        <fullName evidence="15">Amino acid permease 6-like protein</fullName>
    </submittedName>
</protein>
<dbReference type="AlphaFoldDB" id="A0A2K3L7J7"/>
<evidence type="ECO:0000256" key="10">
    <source>
        <dbReference type="ARBA" id="ARBA00023136"/>
    </source>
</evidence>
<dbReference type="GO" id="GO:0005886">
    <property type="term" value="C:plasma membrane"/>
    <property type="evidence" value="ECO:0007669"/>
    <property type="project" value="UniProtKB-SubCell"/>
</dbReference>
<proteinExistence type="inferred from homology"/>
<keyword evidence="9 13" id="KW-1133">Transmembrane helix</keyword>
<name>A0A2K3L7J7_TRIPR</name>
<keyword evidence="10 13" id="KW-0472">Membrane</keyword>
<comment type="similarity">
    <text evidence="3">Belongs to the amino acid/polyamine transporter 2 family. Amino acid/auxin permease (AAAP) (TC 2.A.18.1) subfamily.</text>
</comment>
<dbReference type="GO" id="GO:0009734">
    <property type="term" value="P:auxin-activated signaling pathway"/>
    <property type="evidence" value="ECO:0007669"/>
    <property type="project" value="UniProtKB-KW"/>
</dbReference>
<dbReference type="ExpressionAtlas" id="A0A2K3L7J7">
    <property type="expression patterns" value="baseline"/>
</dbReference>
<evidence type="ECO:0000256" key="5">
    <source>
        <dbReference type="ARBA" id="ARBA00022475"/>
    </source>
</evidence>
<evidence type="ECO:0000256" key="11">
    <source>
        <dbReference type="ARBA" id="ARBA00023294"/>
    </source>
</evidence>
<dbReference type="InterPro" id="IPR013057">
    <property type="entry name" value="AA_transpt_TM"/>
</dbReference>
<evidence type="ECO:0000256" key="8">
    <source>
        <dbReference type="ARBA" id="ARBA00022970"/>
    </source>
</evidence>
<dbReference type="GO" id="GO:0015293">
    <property type="term" value="F:symporter activity"/>
    <property type="evidence" value="ECO:0007669"/>
    <property type="project" value="UniProtKB-KW"/>
</dbReference>
<evidence type="ECO:0000256" key="12">
    <source>
        <dbReference type="ARBA" id="ARBA00045588"/>
    </source>
</evidence>
<evidence type="ECO:0000256" key="2">
    <source>
        <dbReference type="ARBA" id="ARBA00004236"/>
    </source>
</evidence>
<organism evidence="15 16">
    <name type="scientific">Trifolium pratense</name>
    <name type="common">Red clover</name>
    <dbReference type="NCBI Taxonomy" id="57577"/>
    <lineage>
        <taxon>Eukaryota</taxon>
        <taxon>Viridiplantae</taxon>
        <taxon>Streptophyta</taxon>
        <taxon>Embryophyta</taxon>
        <taxon>Tracheophyta</taxon>
        <taxon>Spermatophyta</taxon>
        <taxon>Magnoliopsida</taxon>
        <taxon>eudicotyledons</taxon>
        <taxon>Gunneridae</taxon>
        <taxon>Pentapetalae</taxon>
        <taxon>rosids</taxon>
        <taxon>fabids</taxon>
        <taxon>Fabales</taxon>
        <taxon>Fabaceae</taxon>
        <taxon>Papilionoideae</taxon>
        <taxon>50 kb inversion clade</taxon>
        <taxon>NPAAA clade</taxon>
        <taxon>Hologalegina</taxon>
        <taxon>IRL clade</taxon>
        <taxon>Trifolieae</taxon>
        <taxon>Trifolium</taxon>
    </lineage>
</organism>
<evidence type="ECO:0000256" key="6">
    <source>
        <dbReference type="ARBA" id="ARBA00022692"/>
    </source>
</evidence>